<gene>
    <name evidence="4" type="ORF">BTO16_10280</name>
</gene>
<keyword evidence="5" id="KW-1185">Reference proteome</keyword>
<dbReference type="InterPro" id="IPR026444">
    <property type="entry name" value="Secre_tail"/>
</dbReference>
<evidence type="ECO:0000256" key="1">
    <source>
        <dbReference type="ARBA" id="ARBA00022729"/>
    </source>
</evidence>
<evidence type="ECO:0000259" key="3">
    <source>
        <dbReference type="Pfam" id="PF18962"/>
    </source>
</evidence>
<evidence type="ECO:0000256" key="2">
    <source>
        <dbReference type="SAM" id="SignalP"/>
    </source>
</evidence>
<organism evidence="4 5">
    <name type="scientific">Polaribacter glomeratus</name>
    <dbReference type="NCBI Taxonomy" id="102"/>
    <lineage>
        <taxon>Bacteria</taxon>
        <taxon>Pseudomonadati</taxon>
        <taxon>Bacteroidota</taxon>
        <taxon>Flavobacteriia</taxon>
        <taxon>Flavobacteriales</taxon>
        <taxon>Flavobacteriaceae</taxon>
    </lineage>
</organism>
<reference evidence="4 5" key="1">
    <citation type="submission" date="2016-12" db="EMBL/GenBank/DDBJ databases">
        <title>Trade-off between light-utilization and light-protection in marine flavobacteria.</title>
        <authorList>
            <person name="Kumagai Y."/>
            <person name="Yoshizawa S."/>
            <person name="Kogure K."/>
            <person name="Iwasaki W."/>
        </authorList>
    </citation>
    <scope>NUCLEOTIDE SEQUENCE [LARGE SCALE GENOMIC DNA]</scope>
    <source>
        <strain evidence="4 5">ATCC 43844</strain>
    </source>
</reference>
<sequence>MKTILLSIIFVSTTFLLFAQQTIATAGGDIAASGSVSYTIGQMITTTSLGNNGSVTQGIQQSIELFTLVNPDLKTLTLQAIIYPNPTKDKIVLALTDHNLTALTYQIFDVGGRLIKKGNVEKENTEVAMKDFSVGVYFLKVNQNNKQLKVFKIIKN</sequence>
<evidence type="ECO:0000313" key="4">
    <source>
        <dbReference type="EMBL" id="PQJ76299.1"/>
    </source>
</evidence>
<evidence type="ECO:0000313" key="5">
    <source>
        <dbReference type="Proteomes" id="UP000239068"/>
    </source>
</evidence>
<dbReference type="EMBL" id="MSCM01000002">
    <property type="protein sequence ID" value="PQJ76299.1"/>
    <property type="molecule type" value="Genomic_DNA"/>
</dbReference>
<proteinExistence type="predicted"/>
<dbReference type="OrthoDB" id="1352409at2"/>
<accession>A0A2S7WF92</accession>
<dbReference type="AlphaFoldDB" id="A0A2S7WF92"/>
<feature type="signal peptide" evidence="2">
    <location>
        <begin position="1"/>
        <end position="26"/>
    </location>
</feature>
<feature type="chain" id="PRO_5015689624" description="Secretion system C-terminal sorting domain-containing protein" evidence="2">
    <location>
        <begin position="27"/>
        <end position="156"/>
    </location>
</feature>
<protein>
    <recommendedName>
        <fullName evidence="3">Secretion system C-terminal sorting domain-containing protein</fullName>
    </recommendedName>
</protein>
<dbReference type="NCBIfam" id="TIGR04183">
    <property type="entry name" value="Por_Secre_tail"/>
    <property type="match status" value="1"/>
</dbReference>
<comment type="caution">
    <text evidence="4">The sequence shown here is derived from an EMBL/GenBank/DDBJ whole genome shotgun (WGS) entry which is preliminary data.</text>
</comment>
<dbReference type="RefSeq" id="WP_105021605.1">
    <property type="nucleotide sequence ID" value="NZ_MSCM01000002.1"/>
</dbReference>
<feature type="domain" description="Secretion system C-terminal sorting" evidence="3">
    <location>
        <begin position="82"/>
        <end position="149"/>
    </location>
</feature>
<dbReference type="Pfam" id="PF18962">
    <property type="entry name" value="Por_Secre_tail"/>
    <property type="match status" value="1"/>
</dbReference>
<name>A0A2S7WF92_9FLAO</name>
<keyword evidence="1 2" id="KW-0732">Signal</keyword>
<dbReference type="Proteomes" id="UP000239068">
    <property type="component" value="Unassembled WGS sequence"/>
</dbReference>